<dbReference type="Pfam" id="PF01847">
    <property type="entry name" value="VHL"/>
    <property type="match status" value="1"/>
</dbReference>
<evidence type="ECO:0000313" key="7">
    <source>
        <dbReference type="Proteomes" id="UP000747399"/>
    </source>
</evidence>
<feature type="compositionally biased region" description="Low complexity" evidence="4">
    <location>
        <begin position="113"/>
        <end position="122"/>
    </location>
</feature>
<dbReference type="InterPro" id="IPR024053">
    <property type="entry name" value="VHL_beta_dom"/>
</dbReference>
<dbReference type="GO" id="GO:0004518">
    <property type="term" value="F:nuclease activity"/>
    <property type="evidence" value="ECO:0007669"/>
    <property type="project" value="InterPro"/>
</dbReference>
<evidence type="ECO:0000313" key="6">
    <source>
        <dbReference type="EMBL" id="GIL55369.1"/>
    </source>
</evidence>
<feature type="compositionally biased region" description="Basic residues" evidence="4">
    <location>
        <begin position="306"/>
        <end position="315"/>
    </location>
</feature>
<feature type="region of interest" description="Disordered" evidence="4">
    <location>
        <begin position="70"/>
        <end position="94"/>
    </location>
</feature>
<feature type="compositionally biased region" description="Low complexity" evidence="4">
    <location>
        <begin position="349"/>
        <end position="359"/>
    </location>
</feature>
<comment type="similarity">
    <text evidence="2">Belongs to the VHL family.</text>
</comment>
<dbReference type="InterPro" id="IPR003729">
    <property type="entry name" value="Bi_nuclease_dom"/>
</dbReference>
<dbReference type="PANTHER" id="PTHR15160:SF1">
    <property type="entry name" value="VON HIPPEL-LINDAU DISEASE TUMOR SUPPRESSOR"/>
    <property type="match status" value="1"/>
</dbReference>
<dbReference type="InterPro" id="IPR037140">
    <property type="entry name" value="VHL_beta_dom_sf"/>
</dbReference>
<dbReference type="InterPro" id="IPR022772">
    <property type="entry name" value="VHL_tumour_suppress_b/a_dom"/>
</dbReference>
<feature type="compositionally biased region" description="Basic and acidic residues" evidence="4">
    <location>
        <begin position="506"/>
        <end position="524"/>
    </location>
</feature>
<dbReference type="SUPFAM" id="SSF49468">
    <property type="entry name" value="VHL"/>
    <property type="match status" value="1"/>
</dbReference>
<comment type="caution">
    <text evidence="6">The sequence shown here is derived from an EMBL/GenBank/DDBJ whole genome shotgun (WGS) entry which is preliminary data.</text>
</comment>
<comment type="function">
    <text evidence="3">Bifunctional nuclease with both RNase and DNase activities. Involved in basal defense response. Participates in abscisic acid-derived callose deposition following infection by a necrotrophic pathogen.</text>
</comment>
<feature type="region of interest" description="Disordered" evidence="4">
    <location>
        <begin position="583"/>
        <end position="614"/>
    </location>
</feature>
<dbReference type="InterPro" id="IPR036208">
    <property type="entry name" value="VHL_sf"/>
</dbReference>
<evidence type="ECO:0000259" key="5">
    <source>
        <dbReference type="PROSITE" id="PS51658"/>
    </source>
</evidence>
<reference evidence="6" key="1">
    <citation type="journal article" date="2021" name="Proc. Natl. Acad. Sci. U.S.A.">
        <title>Three genomes in the algal genus Volvox reveal the fate of a haploid sex-determining region after a transition to homothallism.</title>
        <authorList>
            <person name="Yamamoto K."/>
            <person name="Hamaji T."/>
            <person name="Kawai-Toyooka H."/>
            <person name="Matsuzaki R."/>
            <person name="Takahashi F."/>
            <person name="Nishimura Y."/>
            <person name="Kawachi M."/>
            <person name="Noguchi H."/>
            <person name="Minakuchi Y."/>
            <person name="Umen J.G."/>
            <person name="Toyoda A."/>
            <person name="Nozaki H."/>
        </authorList>
    </citation>
    <scope>NUCLEOTIDE SEQUENCE</scope>
    <source>
        <strain evidence="6">NIES-3780</strain>
    </source>
</reference>
<organism evidence="6 7">
    <name type="scientific">Volvox africanus</name>
    <dbReference type="NCBI Taxonomy" id="51714"/>
    <lineage>
        <taxon>Eukaryota</taxon>
        <taxon>Viridiplantae</taxon>
        <taxon>Chlorophyta</taxon>
        <taxon>core chlorophytes</taxon>
        <taxon>Chlorophyceae</taxon>
        <taxon>CS clade</taxon>
        <taxon>Chlamydomonadales</taxon>
        <taxon>Volvocaceae</taxon>
        <taxon>Volvox</taxon>
    </lineage>
</organism>
<dbReference type="GO" id="GO:0005634">
    <property type="term" value="C:nucleus"/>
    <property type="evidence" value="ECO:0007669"/>
    <property type="project" value="TreeGrafter"/>
</dbReference>
<accession>A0A8J4B772</accession>
<proteinExistence type="inferred from homology"/>
<feature type="region of interest" description="Disordered" evidence="4">
    <location>
        <begin position="498"/>
        <end position="525"/>
    </location>
</feature>
<keyword evidence="7" id="KW-1185">Reference proteome</keyword>
<dbReference type="PROSITE" id="PS51658">
    <property type="entry name" value="BFN"/>
    <property type="match status" value="1"/>
</dbReference>
<dbReference type="PANTHER" id="PTHR15160">
    <property type="entry name" value="VON HIPPEL-LINDAU PROTEIN"/>
    <property type="match status" value="1"/>
</dbReference>
<feature type="domain" description="BFN" evidence="5">
    <location>
        <begin position="393"/>
        <end position="563"/>
    </location>
</feature>
<feature type="compositionally biased region" description="Basic and acidic residues" evidence="4">
    <location>
        <begin position="586"/>
        <end position="600"/>
    </location>
</feature>
<dbReference type="CDD" id="cd05468">
    <property type="entry name" value="pVHL"/>
    <property type="match status" value="1"/>
</dbReference>
<name>A0A8J4B772_9CHLO</name>
<evidence type="ECO:0000256" key="2">
    <source>
        <dbReference type="ARBA" id="ARBA00010057"/>
    </source>
</evidence>
<dbReference type="GO" id="GO:0016567">
    <property type="term" value="P:protein ubiquitination"/>
    <property type="evidence" value="ECO:0007669"/>
    <property type="project" value="TreeGrafter"/>
</dbReference>
<dbReference type="InterPro" id="IPR036104">
    <property type="entry name" value="BFN_sf"/>
</dbReference>
<feature type="region of interest" description="Disordered" evidence="4">
    <location>
        <begin position="277"/>
        <end position="387"/>
    </location>
</feature>
<sequence>MQYQFIPSTAFNHNWQSRPSLLLLRNDCYDSCEQARQRSRSFILLGRTSVGHSTSSKRVRPLAAGIHKPPSESIFSPHLSPQQPPQPSTTPKSIKTILSSSCTSSSSSSCSSSFASPTPTSPHVHQESVPDNNYTLAASPQSVPSSSSSRRVVLLASASSALLLLLPLVPPECALIVPRSCPSASARLLHSKRSDLPCYLTIRNRRPGSVDARWVNYDGDEESYAIIPPGHAWTVETYETHPWRFRDARTGDLLCEYVAQRGDRLVQLYDDPVGLLDSTPGSSSRGSSNNTIVGAADLEDGGDWRHRQRQQRRRQPSQYDTQPPPDVPDQLGQISTASGAAADVDPHHQSLSHSLLQSHPEQRHQQLPPPPAVSERPGLAGGFDGLGNPAEQYTSASLLSVAVLPQESQAVVVLGLTGFVHPLSLLVGVSEARNIVNAAGSARGRRPTLLATWLQTVQALGGTLERVVITRQVGGIFYARIVLSQPYWGLPAADAARSVPTPPSGDHAHARHAGEGQGEGEGRGEGFLVSVDARTSDALALALEAGAEVFVSRPVAELVQQQYLDVEQDMAEQLLLLPPQQMLAEGKGDGKGEGKGEGGRRFLAAEGQLRAPLA</sequence>
<evidence type="ECO:0000256" key="4">
    <source>
        <dbReference type="SAM" id="MobiDB-lite"/>
    </source>
</evidence>
<gene>
    <name evidence="6" type="ORF">Vafri_10923</name>
</gene>
<dbReference type="GO" id="GO:0030891">
    <property type="term" value="C:VCB complex"/>
    <property type="evidence" value="ECO:0007669"/>
    <property type="project" value="TreeGrafter"/>
</dbReference>
<dbReference type="Proteomes" id="UP000747399">
    <property type="component" value="Unassembled WGS sequence"/>
</dbReference>
<feature type="compositionally biased region" description="Low complexity" evidence="4">
    <location>
        <begin position="278"/>
        <end position="291"/>
    </location>
</feature>
<feature type="region of interest" description="Disordered" evidence="4">
    <location>
        <begin position="113"/>
        <end position="145"/>
    </location>
</feature>
<dbReference type="SUPFAM" id="SSF103256">
    <property type="entry name" value="Hypothetical protein TM0160"/>
    <property type="match status" value="1"/>
</dbReference>
<dbReference type="EMBL" id="BNCO01000021">
    <property type="protein sequence ID" value="GIL55369.1"/>
    <property type="molecule type" value="Genomic_DNA"/>
</dbReference>
<evidence type="ECO:0000256" key="1">
    <source>
        <dbReference type="ARBA" id="ARBA00009095"/>
    </source>
</evidence>
<protein>
    <recommendedName>
        <fullName evidence="5">BFN domain-containing protein</fullName>
    </recommendedName>
</protein>
<evidence type="ECO:0000256" key="3">
    <source>
        <dbReference type="ARBA" id="ARBA00025428"/>
    </source>
</evidence>
<dbReference type="AlphaFoldDB" id="A0A8J4B772"/>
<dbReference type="Gene3D" id="2.60.40.780">
    <property type="entry name" value="von Hippel-Lindau disease tumour suppressor, beta domain"/>
    <property type="match status" value="1"/>
</dbReference>
<feature type="compositionally biased region" description="Low complexity" evidence="4">
    <location>
        <begin position="136"/>
        <end position="145"/>
    </location>
</feature>
<comment type="similarity">
    <text evidence="1">Belongs to the bifunctional nuclease family.</text>
</comment>
<dbReference type="Gene3D" id="3.10.690.10">
    <property type="entry name" value="Bifunctional nuclease domain"/>
    <property type="match status" value="1"/>
</dbReference>
<dbReference type="Pfam" id="PF02577">
    <property type="entry name" value="BFN_dom"/>
    <property type="match status" value="1"/>
</dbReference>